<dbReference type="EMBL" id="UYYG01000199">
    <property type="protein sequence ID" value="VDN53864.1"/>
    <property type="molecule type" value="Genomic_DNA"/>
</dbReference>
<accession>A0A0N4UQR3</accession>
<dbReference type="Pfam" id="PF24944">
    <property type="entry name" value="DUF7758"/>
    <property type="match status" value="1"/>
</dbReference>
<feature type="domain" description="DUF7758" evidence="1">
    <location>
        <begin position="5"/>
        <end position="91"/>
    </location>
</feature>
<evidence type="ECO:0000313" key="2">
    <source>
        <dbReference type="EMBL" id="VDN53864.1"/>
    </source>
</evidence>
<gene>
    <name evidence="2" type="ORF">DME_LOCUS3837</name>
</gene>
<sequence>SEFGDEKKIACYTALEILDKIKVSKNGEWISFYESSLYNCFSKLNFFARDEERDNVWYRLKEIYMELFIASRRIWKEKNKPERLALYESFSKLIKFYLDVADSDSLKICSDAAREAKFLGRGSLDDEEFRDANAHINEIKKNISEAERGKSDLTET</sequence>
<dbReference type="PANTHER" id="PTHR38624">
    <property type="entry name" value="PROTEIN CBG08397-RELATED"/>
    <property type="match status" value="1"/>
</dbReference>
<reference evidence="5" key="1">
    <citation type="submission" date="2017-02" db="UniProtKB">
        <authorList>
            <consortium name="WormBaseParasite"/>
        </authorList>
    </citation>
    <scope>IDENTIFICATION</scope>
</reference>
<dbReference type="STRING" id="318479.A0A0N4UQR3"/>
<evidence type="ECO:0000313" key="3">
    <source>
        <dbReference type="Proteomes" id="UP000038040"/>
    </source>
</evidence>
<name>A0A0N4UQR3_DRAME</name>
<dbReference type="WBParaSite" id="DME_0001036701-mRNA-1">
    <property type="protein sequence ID" value="DME_0001036701-mRNA-1"/>
    <property type="gene ID" value="DME_0001036701"/>
</dbReference>
<dbReference type="PANTHER" id="PTHR38624:SF1">
    <property type="entry name" value="KIF-BINDING PROTEIN"/>
    <property type="match status" value="1"/>
</dbReference>
<evidence type="ECO:0000313" key="4">
    <source>
        <dbReference type="Proteomes" id="UP000274756"/>
    </source>
</evidence>
<protein>
    <submittedName>
        <fullName evidence="5">Cullin domain-containing protein</fullName>
    </submittedName>
</protein>
<evidence type="ECO:0000313" key="5">
    <source>
        <dbReference type="WBParaSite" id="DME_0001036701-mRNA-1"/>
    </source>
</evidence>
<organism evidence="3 5">
    <name type="scientific">Dracunculus medinensis</name>
    <name type="common">Guinea worm</name>
    <dbReference type="NCBI Taxonomy" id="318479"/>
    <lineage>
        <taxon>Eukaryota</taxon>
        <taxon>Metazoa</taxon>
        <taxon>Ecdysozoa</taxon>
        <taxon>Nematoda</taxon>
        <taxon>Chromadorea</taxon>
        <taxon>Rhabditida</taxon>
        <taxon>Spirurina</taxon>
        <taxon>Dracunculoidea</taxon>
        <taxon>Dracunculidae</taxon>
        <taxon>Dracunculus</taxon>
    </lineage>
</organism>
<evidence type="ECO:0000259" key="1">
    <source>
        <dbReference type="Pfam" id="PF24944"/>
    </source>
</evidence>
<dbReference type="Proteomes" id="UP000038040">
    <property type="component" value="Unplaced"/>
</dbReference>
<proteinExistence type="predicted"/>
<reference evidence="2 4" key="2">
    <citation type="submission" date="2018-11" db="EMBL/GenBank/DDBJ databases">
        <authorList>
            <consortium name="Pathogen Informatics"/>
        </authorList>
    </citation>
    <scope>NUCLEOTIDE SEQUENCE [LARGE SCALE GENOMIC DNA]</scope>
</reference>
<dbReference type="AlphaFoldDB" id="A0A0N4UQR3"/>
<dbReference type="Proteomes" id="UP000274756">
    <property type="component" value="Unassembled WGS sequence"/>
</dbReference>
<dbReference type="OrthoDB" id="5814211at2759"/>
<keyword evidence="4" id="KW-1185">Reference proteome</keyword>
<dbReference type="InterPro" id="IPR056660">
    <property type="entry name" value="DUF7758"/>
</dbReference>